<reference evidence="2" key="1">
    <citation type="submission" date="2024-07" db="EMBL/GenBank/DDBJ databases">
        <authorList>
            <person name="Bringhurst R.M."/>
            <person name="Homer T.E."/>
        </authorList>
    </citation>
    <scope>NUCLEOTIDE SEQUENCE</scope>
</reference>
<evidence type="ECO:0000256" key="1">
    <source>
        <dbReference type="SAM" id="MobiDB-lite"/>
    </source>
</evidence>
<organism evidence="2">
    <name type="scientific">Pseudomonas phage RVTF4</name>
    <dbReference type="NCBI Taxonomy" id="3236931"/>
    <lineage>
        <taxon>Viruses</taxon>
    </lineage>
</organism>
<dbReference type="EMBL" id="PQ015378">
    <property type="protein sequence ID" value="XDJ14898.1"/>
    <property type="molecule type" value="Genomic_DNA"/>
</dbReference>
<evidence type="ECO:0000313" key="2">
    <source>
        <dbReference type="EMBL" id="XDJ14898.1"/>
    </source>
</evidence>
<protein>
    <submittedName>
        <fullName evidence="2">Uncharacterized protein</fullName>
    </submittedName>
</protein>
<accession>A0AB39CDF7</accession>
<feature type="region of interest" description="Disordered" evidence="1">
    <location>
        <begin position="1"/>
        <end position="42"/>
    </location>
</feature>
<proteinExistence type="predicted"/>
<sequence length="188" mass="21205">MGDSRRWAAEQEEEERLRRQAQANHPTIHCNRMESPGNVSVSKPATLPQPKPFGAMLTIPEDVLKRTAQEFPNAIAPAALEPSHEQHGVGSHELPDVVSPEEWVDRYTHISACKAILLLEAGFLRSVPQDETWGAHRKFIQTTIDFTFDGRVWDIVKQKYLDVGWQDPIQVKGATELPGKTVVRLHFP</sequence>
<name>A0AB39CDF7_9VIRU</name>